<evidence type="ECO:0000259" key="7">
    <source>
        <dbReference type="PROSITE" id="PS50862"/>
    </source>
</evidence>
<dbReference type="InterPro" id="IPR006195">
    <property type="entry name" value="aa-tRNA-synth_II"/>
</dbReference>
<keyword evidence="2" id="KW-0547">Nucleotide-binding</keyword>
<keyword evidence="3" id="KW-0067">ATP-binding</keyword>
<dbReference type="InterPro" id="IPR002319">
    <property type="entry name" value="Phenylalanyl-tRNA_Synthase"/>
</dbReference>
<protein>
    <recommendedName>
        <fullName evidence="7">Aminoacyl-transfer RNA synthetases class-II family profile domain-containing protein</fullName>
    </recommendedName>
</protein>
<name>A0ABV5TEM5_9ACTN</name>
<dbReference type="PANTHER" id="PTHR10947:SF0">
    <property type="entry name" value="PHENYLALANINE--TRNA LIGASE BETA SUBUNIT"/>
    <property type="match status" value="1"/>
</dbReference>
<dbReference type="Pfam" id="PF17759">
    <property type="entry name" value="tRNA_synthFbeta"/>
    <property type="match status" value="1"/>
</dbReference>
<evidence type="ECO:0000256" key="6">
    <source>
        <dbReference type="SAM" id="MobiDB-lite"/>
    </source>
</evidence>
<organism evidence="8 9">
    <name type="scientific">Streptosporangium vulgare</name>
    <dbReference type="NCBI Taxonomy" id="46190"/>
    <lineage>
        <taxon>Bacteria</taxon>
        <taxon>Bacillati</taxon>
        <taxon>Actinomycetota</taxon>
        <taxon>Actinomycetes</taxon>
        <taxon>Streptosporangiales</taxon>
        <taxon>Streptosporangiaceae</taxon>
        <taxon>Streptosporangium</taxon>
    </lineage>
</organism>
<gene>
    <name evidence="8" type="ORF">ACFFRH_18585</name>
</gene>
<feature type="domain" description="Aminoacyl-transfer RNA synthetases class-II family profile" evidence="7">
    <location>
        <begin position="32"/>
        <end position="277"/>
    </location>
</feature>
<keyword evidence="4" id="KW-0648">Protein biosynthesis</keyword>
<dbReference type="Proteomes" id="UP001589610">
    <property type="component" value="Unassembled WGS sequence"/>
</dbReference>
<dbReference type="PROSITE" id="PS50862">
    <property type="entry name" value="AA_TRNA_LIGASE_II"/>
    <property type="match status" value="1"/>
</dbReference>
<dbReference type="Pfam" id="PF01409">
    <property type="entry name" value="tRNA-synt_2d"/>
    <property type="match status" value="1"/>
</dbReference>
<feature type="region of interest" description="Disordered" evidence="6">
    <location>
        <begin position="1"/>
        <end position="20"/>
    </location>
</feature>
<dbReference type="InterPro" id="IPR045864">
    <property type="entry name" value="aa-tRNA-synth_II/BPL/LPL"/>
</dbReference>
<evidence type="ECO:0000256" key="4">
    <source>
        <dbReference type="ARBA" id="ARBA00022917"/>
    </source>
</evidence>
<accession>A0ABV5TEM5</accession>
<evidence type="ECO:0000256" key="1">
    <source>
        <dbReference type="ARBA" id="ARBA00022598"/>
    </source>
</evidence>
<feature type="region of interest" description="Disordered" evidence="6">
    <location>
        <begin position="281"/>
        <end position="300"/>
    </location>
</feature>
<evidence type="ECO:0000256" key="5">
    <source>
        <dbReference type="ARBA" id="ARBA00023146"/>
    </source>
</evidence>
<evidence type="ECO:0000256" key="3">
    <source>
        <dbReference type="ARBA" id="ARBA00022840"/>
    </source>
</evidence>
<keyword evidence="1" id="KW-0436">Ligase</keyword>
<keyword evidence="9" id="KW-1185">Reference proteome</keyword>
<dbReference type="Gene3D" id="3.30.930.10">
    <property type="entry name" value="Bira Bifunctional Protein, Domain 2"/>
    <property type="match status" value="2"/>
</dbReference>
<comment type="caution">
    <text evidence="8">The sequence shown here is derived from an EMBL/GenBank/DDBJ whole genome shotgun (WGS) entry which is preliminary data.</text>
</comment>
<evidence type="ECO:0000313" key="9">
    <source>
        <dbReference type="Proteomes" id="UP001589610"/>
    </source>
</evidence>
<sequence>MRSASSGRAGSAPYDSRGARHPVTIMAEQMTDVFLDLGYRVAEGPEIEAEWFAFDALNMDDRHPSRAPERTFHVEHPSAPGRRSGLVLRARTSPVQVRAMLDTPPPLRVVCTGRAFRPDTADTTHSPVFHQAEVLAVDLGLTMVDLKKTLDHFAASMFGRGTVTRLRTHRFACTDPSAEVDVECAVCRGTVAENPAVAPRESVVGEAPAGPCGTCRGAGWIKWGGCGMVHPRVLAACGVDPHRYGAFTFGMGVERTLMLRYGLRDMREVVDGDVRFPLGMNEFAPGGPPPRPLPRTTTTTTTSAAAVTRAVPAARAVPDMETIPLARGHGARAVRRREAGGGLTRAQNLRRRIGHALAGAGYVETPCFPFVCDAAWDAFGLAPDDPRRATLTLTNPISPREPSLRTTLLPGLLAALKLNLARGNPAPALFEQGTVFVRPPSGDLPPVPLADRRPTDDQLAALDAAVPAQPRHLAAALTGESSWARAVDAARTAAHIMGAGLVTRPTEHAPWLPGRCLELLVGEAVLGHAGELRAGTVQALGLPPRTSAMEIDLTAMEHLTDLGSR</sequence>
<dbReference type="SUPFAM" id="SSF55681">
    <property type="entry name" value="Class II aaRS and biotin synthetases"/>
    <property type="match status" value="2"/>
</dbReference>
<dbReference type="CDD" id="cd00496">
    <property type="entry name" value="PheRS_alpha_core"/>
    <property type="match status" value="1"/>
</dbReference>
<dbReference type="EMBL" id="JBHMBS010000008">
    <property type="protein sequence ID" value="MFB9677492.1"/>
    <property type="molecule type" value="Genomic_DNA"/>
</dbReference>
<dbReference type="RefSeq" id="WP_386158076.1">
    <property type="nucleotide sequence ID" value="NZ_BAAAWW010000126.1"/>
</dbReference>
<feature type="compositionally biased region" description="Low complexity" evidence="6">
    <location>
        <begin position="1"/>
        <end position="12"/>
    </location>
</feature>
<dbReference type="PANTHER" id="PTHR10947">
    <property type="entry name" value="PHENYLALANYL-TRNA SYNTHETASE BETA CHAIN AND LEUCINE-RICH REPEAT-CONTAINING PROTEIN 47"/>
    <property type="match status" value="1"/>
</dbReference>
<evidence type="ECO:0000256" key="2">
    <source>
        <dbReference type="ARBA" id="ARBA00022741"/>
    </source>
</evidence>
<reference evidence="8 9" key="1">
    <citation type="submission" date="2024-09" db="EMBL/GenBank/DDBJ databases">
        <authorList>
            <person name="Sun Q."/>
            <person name="Mori K."/>
        </authorList>
    </citation>
    <scope>NUCLEOTIDE SEQUENCE [LARGE SCALE GENOMIC DNA]</scope>
    <source>
        <strain evidence="8 9">JCM 3028</strain>
    </source>
</reference>
<keyword evidence="5" id="KW-0030">Aminoacyl-tRNA synthetase</keyword>
<dbReference type="InterPro" id="IPR045060">
    <property type="entry name" value="Phe-tRNA-ligase_IIc_bsu"/>
</dbReference>
<dbReference type="InterPro" id="IPR041616">
    <property type="entry name" value="PheRS_beta_core"/>
</dbReference>
<proteinExistence type="predicted"/>
<evidence type="ECO:0000313" key="8">
    <source>
        <dbReference type="EMBL" id="MFB9677492.1"/>
    </source>
</evidence>